<evidence type="ECO:0000256" key="4">
    <source>
        <dbReference type="ARBA" id="ARBA00022801"/>
    </source>
</evidence>
<evidence type="ECO:0000259" key="9">
    <source>
        <dbReference type="PROSITE" id="PS51841"/>
    </source>
</evidence>
<evidence type="ECO:0000313" key="10">
    <source>
        <dbReference type="EMBL" id="MBM6617829.1"/>
    </source>
</evidence>
<dbReference type="PROSITE" id="PS50035">
    <property type="entry name" value="PLD"/>
    <property type="match status" value="2"/>
</dbReference>
<dbReference type="Proteomes" id="UP001518925">
    <property type="component" value="Unassembled WGS sequence"/>
</dbReference>
<dbReference type="InterPro" id="IPR025202">
    <property type="entry name" value="PLD-like_dom"/>
</dbReference>
<sequence length="827" mass="91013">MKRTTQLLSVSLLFFSLLLPLFQSLKVNANLLSGVTINEIAWMGTTISYSDEWMELYNDSSQDVDLTGWTLTAQDGSPSVNLQGVIPAKGYYLLEKTDDSAVEGITADLIYTGSLSNTSEILELRDAKGNLVDQVNGWYFGDNTTKATMERINPSISGTEPTNWNTATSDYGYGYGSPKTRNSNSSYLKEVVVNEIAWMGTLNSYSDEWIELYNNSSQDLSLDGWQLKATDGDPVLSLTGTIPAHGYFLLERTDDNSVTSKSADYIYSGTLGNTSEILTLTDHSGVVIDTVDAWYSGDNDKKATMERVDSNESGTISSNWATAIQAYADGVGTPKGMNSTVSDGSGSTDESGTDVSPPSSTTNSCTDTTERINNVSEAVGAINIYFNKCALTEYALPGNAANYNVNFENILINRLNAATSSIDFATYEINLPRVVDTLVERAADGIDVRVIADAKDSADPHYAERYETMRLYIEKMVRGQDKVIGTADDIVVLSDSPMLAVEDSTKRTSFGLPASPSDINEVTVEIGSNIVTGRLFVDAEVKSTNSYYGPTNQMHNKFAIVDNQWVFTGTWNFTVTGLYGTDENMNQGILDGNQNQIVEINWPDLASIYNTEFNEMWGSNTLIPDPIQSNFSTRKIDNTPHVVDINGKKVEVYFSAGDNALGRMTELVKNEAQLNAYFSIFAWSDQSLVDELKYKWENSYNDLEGTLTGFDIKGIFDSSFWNQWWSASIDMTGRTASQTSLGNPNTRWANPAPVYQDTEVRKLHSKTMLIDADTTSDPTVIVGSTNWSNNGNNVNDENMLIIHDAAITNQFYQEFSARYMQAGGSIE</sequence>
<feature type="domain" description="PLD phosphodiesterase" evidence="8">
    <location>
        <begin position="759"/>
        <end position="791"/>
    </location>
</feature>
<keyword evidence="5" id="KW-0442">Lipid degradation</keyword>
<evidence type="ECO:0000256" key="7">
    <source>
        <dbReference type="SAM" id="MobiDB-lite"/>
    </source>
</evidence>
<dbReference type="SMART" id="SM00155">
    <property type="entry name" value="PLDc"/>
    <property type="match status" value="2"/>
</dbReference>
<comment type="similarity">
    <text evidence="2">Belongs to the phospholipase D family.</text>
</comment>
<keyword evidence="4" id="KW-0378">Hydrolase</keyword>
<feature type="domain" description="LTD" evidence="9">
    <location>
        <begin position="23"/>
        <end position="140"/>
    </location>
</feature>
<dbReference type="InterPro" id="IPR001322">
    <property type="entry name" value="Lamin_tail_dom"/>
</dbReference>
<dbReference type="Gene3D" id="3.30.870.10">
    <property type="entry name" value="Endonuclease Chain A"/>
    <property type="match status" value="2"/>
</dbReference>
<name>A0ABS2DH63_9BACI</name>
<dbReference type="EMBL" id="JAFELM010000028">
    <property type="protein sequence ID" value="MBM6617829.1"/>
    <property type="molecule type" value="Genomic_DNA"/>
</dbReference>
<feature type="domain" description="LTD" evidence="9">
    <location>
        <begin position="180"/>
        <end position="315"/>
    </location>
</feature>
<proteinExistence type="inferred from homology"/>
<dbReference type="InterPro" id="IPR001736">
    <property type="entry name" value="PLipase_D/transphosphatidylase"/>
</dbReference>
<evidence type="ECO:0000256" key="1">
    <source>
        <dbReference type="ARBA" id="ARBA00000798"/>
    </source>
</evidence>
<dbReference type="InterPro" id="IPR051406">
    <property type="entry name" value="PLD_domain"/>
</dbReference>
<feature type="compositionally biased region" description="Polar residues" evidence="7">
    <location>
        <begin position="357"/>
        <end position="368"/>
    </location>
</feature>
<evidence type="ECO:0000259" key="8">
    <source>
        <dbReference type="PROSITE" id="PS50035"/>
    </source>
</evidence>
<organism evidence="10 11">
    <name type="scientific">Bacillus suaedaesalsae</name>
    <dbReference type="NCBI Taxonomy" id="2810349"/>
    <lineage>
        <taxon>Bacteria</taxon>
        <taxon>Bacillati</taxon>
        <taxon>Bacillota</taxon>
        <taxon>Bacilli</taxon>
        <taxon>Bacillales</taxon>
        <taxon>Bacillaceae</taxon>
        <taxon>Bacillus</taxon>
    </lineage>
</organism>
<keyword evidence="11" id="KW-1185">Reference proteome</keyword>
<comment type="caution">
    <text evidence="10">The sequence shown here is derived from an EMBL/GenBank/DDBJ whole genome shotgun (WGS) entry which is preliminary data.</text>
</comment>
<dbReference type="RefSeq" id="WP_204203192.1">
    <property type="nucleotide sequence ID" value="NZ_JAFELM010000028.1"/>
</dbReference>
<dbReference type="PANTHER" id="PTHR43856:SF1">
    <property type="entry name" value="MITOCHONDRIAL CARDIOLIPIN HYDROLASE"/>
    <property type="match status" value="1"/>
</dbReference>
<reference evidence="10 11" key="1">
    <citation type="submission" date="2021-02" db="EMBL/GenBank/DDBJ databases">
        <title>Bacillus sp. RD4P76, an endophyte from a halophyte.</title>
        <authorList>
            <person name="Sun J.-Q."/>
        </authorList>
    </citation>
    <scope>NUCLEOTIDE SEQUENCE [LARGE SCALE GENOMIC DNA]</scope>
    <source>
        <strain evidence="10 11">RD4P76</strain>
    </source>
</reference>
<protein>
    <recommendedName>
        <fullName evidence="3">phospholipase D</fullName>
        <ecNumber evidence="3">3.1.4.4</ecNumber>
    </recommendedName>
</protein>
<dbReference type="Pfam" id="PF00932">
    <property type="entry name" value="LTD"/>
    <property type="match status" value="2"/>
</dbReference>
<evidence type="ECO:0000256" key="5">
    <source>
        <dbReference type="ARBA" id="ARBA00022963"/>
    </source>
</evidence>
<accession>A0ABS2DH63</accession>
<dbReference type="SUPFAM" id="SSF74853">
    <property type="entry name" value="Lamin A/C globular tail domain"/>
    <property type="match status" value="2"/>
</dbReference>
<evidence type="ECO:0000256" key="2">
    <source>
        <dbReference type="ARBA" id="ARBA00008664"/>
    </source>
</evidence>
<dbReference type="SUPFAM" id="SSF56024">
    <property type="entry name" value="Phospholipase D/nuclease"/>
    <property type="match status" value="2"/>
</dbReference>
<feature type="compositionally biased region" description="Low complexity" evidence="7">
    <location>
        <begin position="339"/>
        <end position="356"/>
    </location>
</feature>
<comment type="catalytic activity">
    <reaction evidence="1">
        <text>a 1,2-diacyl-sn-glycero-3-phosphocholine + H2O = a 1,2-diacyl-sn-glycero-3-phosphate + choline + H(+)</text>
        <dbReference type="Rhea" id="RHEA:14445"/>
        <dbReference type="ChEBI" id="CHEBI:15354"/>
        <dbReference type="ChEBI" id="CHEBI:15377"/>
        <dbReference type="ChEBI" id="CHEBI:15378"/>
        <dbReference type="ChEBI" id="CHEBI:57643"/>
        <dbReference type="ChEBI" id="CHEBI:58608"/>
        <dbReference type="EC" id="3.1.4.4"/>
    </reaction>
</comment>
<keyword evidence="6" id="KW-0443">Lipid metabolism</keyword>
<feature type="domain" description="PLD phosphodiesterase" evidence="8">
    <location>
        <begin position="550"/>
        <end position="577"/>
    </location>
</feature>
<feature type="region of interest" description="Disordered" evidence="7">
    <location>
        <begin position="334"/>
        <end position="368"/>
    </location>
</feature>
<evidence type="ECO:0000256" key="3">
    <source>
        <dbReference type="ARBA" id="ARBA00012027"/>
    </source>
</evidence>
<dbReference type="Gene3D" id="2.60.40.1260">
    <property type="entry name" value="Lamin Tail domain"/>
    <property type="match status" value="2"/>
</dbReference>
<dbReference type="PROSITE" id="PS51841">
    <property type="entry name" value="LTD"/>
    <property type="match status" value="2"/>
</dbReference>
<gene>
    <name evidence="10" type="ORF">JR050_09135</name>
</gene>
<dbReference type="PANTHER" id="PTHR43856">
    <property type="entry name" value="CARDIOLIPIN HYDROLASE"/>
    <property type="match status" value="1"/>
</dbReference>
<evidence type="ECO:0000313" key="11">
    <source>
        <dbReference type="Proteomes" id="UP001518925"/>
    </source>
</evidence>
<evidence type="ECO:0000256" key="6">
    <source>
        <dbReference type="ARBA" id="ARBA00023098"/>
    </source>
</evidence>
<dbReference type="Pfam" id="PF13091">
    <property type="entry name" value="PLDc_2"/>
    <property type="match status" value="2"/>
</dbReference>
<dbReference type="InterPro" id="IPR036415">
    <property type="entry name" value="Lamin_tail_dom_sf"/>
</dbReference>
<dbReference type="EC" id="3.1.4.4" evidence="3"/>